<dbReference type="InterPro" id="IPR013785">
    <property type="entry name" value="Aldolase_TIM"/>
</dbReference>
<sequence>MFLKLVCDPPLGQITVVSEGTKALFTVLVETAADSDKDWSVDLWHDHTLKQWESLPFQQSRDADITDINKATDRKTTRRQLFTLTLDKQMSAFSFTIRLRSSANDSWKWARDLFGIADGTLLFQPKTIPKQKLDYFFQGISPEFTISNESSETPDTLLWYLTVPADAAPGEASSYTRHTLGTPTHLKRWFSLVRIWSPWLAPRQGTDHFDVDKDSVLSSFLREDGYHVVVLAISGTDDVLTIIHHDGDGNVVIQGQNDAVNQSESKVVVAVGHTFELANSAAMYHARKVSMQYEVMSEAMQKEVKALEEAGPEPQWLQEWYDGLTYCTWNGLGQKLHQDRIFEALESLRSSGITITNLIIDDNWQSLGDNQGGEYTPGLDQFRAGWMEFEAIKEGFPQGLKYCTSKIRKDNPNIKHIAVWHALLGYWGGIAPHGKIAKEYGITQVHMRDGVAGGNKYVVPADQASRMYADFYSFLSQSGVDSVKTDAQFMVDEIDQAPARRSLIKEYQDSWSIANMRYLGAKAISCMSLTPQMLFHSQLPNNKPRLLLRNSDDFFPEIPASHPWHIFCNAHVSLLTQHLNTLPDWDMFQTVHDFSAFHAAARCVSGGPIYITDEPGKHDIKLIDQMTAKNPRGDTIILRPSTVGKSTNAYTSYDEHVLLKVSSYNGGAQTGTSILGIFNTTSADLTEHIKLSQFPGAETGTYIIRSYTSGSIAPPLSVASEATNRNPLYVSLNSHAWDILSAVPVQSFTLRRKGSGSGPADISIANLGLLDKMTGSAAIVNTMASIETGSGRLRVYSSLKALGIFGLYVSGLGKRNVIDDFFAVLFGVPVDPRFVKTDINDNGDGVLEIDVAAAYKDSGKDVGWSNEIGIEVIVR</sequence>
<reference evidence="5" key="1">
    <citation type="journal article" date="2020" name="Stud. Mycol.">
        <title>101 Dothideomycetes genomes: a test case for predicting lifestyles and emergence of pathogens.</title>
        <authorList>
            <person name="Haridas S."/>
            <person name="Albert R."/>
            <person name="Binder M."/>
            <person name="Bloem J."/>
            <person name="Labutti K."/>
            <person name="Salamov A."/>
            <person name="Andreopoulos B."/>
            <person name="Baker S."/>
            <person name="Barry K."/>
            <person name="Bills G."/>
            <person name="Bluhm B."/>
            <person name="Cannon C."/>
            <person name="Castanera R."/>
            <person name="Culley D."/>
            <person name="Daum C."/>
            <person name="Ezra D."/>
            <person name="Gonzalez J."/>
            <person name="Henrissat B."/>
            <person name="Kuo A."/>
            <person name="Liang C."/>
            <person name="Lipzen A."/>
            <person name="Lutzoni F."/>
            <person name="Magnuson J."/>
            <person name="Mondo S."/>
            <person name="Nolan M."/>
            <person name="Ohm R."/>
            <person name="Pangilinan J."/>
            <person name="Park H.-J."/>
            <person name="Ramirez L."/>
            <person name="Alfaro M."/>
            <person name="Sun H."/>
            <person name="Tritt A."/>
            <person name="Yoshinaga Y."/>
            <person name="Zwiers L.-H."/>
            <person name="Turgeon B."/>
            <person name="Goodwin S."/>
            <person name="Spatafora J."/>
            <person name="Crous P."/>
            <person name="Grigoriev I."/>
        </authorList>
    </citation>
    <scope>NUCLEOTIDE SEQUENCE</scope>
    <source>
        <strain evidence="5">CBS 121739</strain>
    </source>
</reference>
<comment type="catalytic activity">
    <reaction evidence="1">
        <text>Hydrolysis of terminal, non-reducing alpha-D-galactose residues in alpha-D-galactosides, including galactose oligosaccharides, galactomannans and galactolipids.</text>
        <dbReference type="EC" id="3.2.1.22"/>
    </reaction>
</comment>
<dbReference type="OrthoDB" id="4664297at2759"/>
<evidence type="ECO:0000313" key="5">
    <source>
        <dbReference type="EMBL" id="KAF2754392.1"/>
    </source>
</evidence>
<keyword evidence="3" id="KW-0119">Carbohydrate metabolism</keyword>
<dbReference type="PANTHER" id="PTHR31268">
    <property type="match status" value="1"/>
</dbReference>
<dbReference type="EMBL" id="ML996580">
    <property type="protein sequence ID" value="KAF2754392.1"/>
    <property type="molecule type" value="Genomic_DNA"/>
</dbReference>
<dbReference type="Proteomes" id="UP000799437">
    <property type="component" value="Unassembled WGS sequence"/>
</dbReference>
<evidence type="ECO:0000256" key="2">
    <source>
        <dbReference type="ARBA" id="ARBA00007240"/>
    </source>
</evidence>
<gene>
    <name evidence="5" type="ORF">EJ05DRAFT_456501</name>
</gene>
<dbReference type="AlphaFoldDB" id="A0A6A6VV02"/>
<dbReference type="Gene3D" id="3.20.20.70">
    <property type="entry name" value="Aldolase class I"/>
    <property type="match status" value="1"/>
</dbReference>
<accession>A0A6A6VV02</accession>
<dbReference type="PANTHER" id="PTHR31268:SF32">
    <property type="entry name" value="GALACTINOL--SUCROSE GALACTOSYLTRANSFERASE 2-RELATED"/>
    <property type="match status" value="1"/>
</dbReference>
<keyword evidence="6" id="KW-1185">Reference proteome</keyword>
<dbReference type="Pfam" id="PF05691">
    <property type="entry name" value="Raffinose_syn"/>
    <property type="match status" value="1"/>
</dbReference>
<protein>
    <submittedName>
        <fullName evidence="5">Raffinose synthase protein-like protein Sip1</fullName>
    </submittedName>
</protein>
<comment type="catalytic activity">
    <reaction evidence="4">
        <text>alpha-D-galactosyl-(1-&gt;3)-1D-myo-inositol + sucrose = raffinose + myo-inositol</text>
        <dbReference type="Rhea" id="RHEA:20161"/>
        <dbReference type="ChEBI" id="CHEBI:16634"/>
        <dbReference type="ChEBI" id="CHEBI:17268"/>
        <dbReference type="ChEBI" id="CHEBI:17505"/>
        <dbReference type="ChEBI" id="CHEBI:17992"/>
        <dbReference type="EC" id="2.4.1.82"/>
    </reaction>
</comment>
<dbReference type="SUPFAM" id="SSF51445">
    <property type="entry name" value="(Trans)glycosidases"/>
    <property type="match status" value="1"/>
</dbReference>
<dbReference type="RefSeq" id="XP_033596843.1">
    <property type="nucleotide sequence ID" value="XM_033742492.1"/>
</dbReference>
<comment type="similarity">
    <text evidence="2">Belongs to the glycosyl hydrolases 36 family.</text>
</comment>
<evidence type="ECO:0000256" key="4">
    <source>
        <dbReference type="ARBA" id="ARBA00049426"/>
    </source>
</evidence>
<dbReference type="GO" id="GO:0047274">
    <property type="term" value="F:galactinol-sucrose galactosyltransferase activity"/>
    <property type="evidence" value="ECO:0007669"/>
    <property type="project" value="UniProtKB-EC"/>
</dbReference>
<evidence type="ECO:0000256" key="1">
    <source>
        <dbReference type="ARBA" id="ARBA00001255"/>
    </source>
</evidence>
<dbReference type="GO" id="GO:0004557">
    <property type="term" value="F:alpha-galactosidase activity"/>
    <property type="evidence" value="ECO:0007669"/>
    <property type="project" value="UniProtKB-EC"/>
</dbReference>
<proteinExistence type="inferred from homology"/>
<dbReference type="GeneID" id="54483546"/>
<dbReference type="InterPro" id="IPR017853">
    <property type="entry name" value="GH"/>
</dbReference>
<evidence type="ECO:0000313" key="6">
    <source>
        <dbReference type="Proteomes" id="UP000799437"/>
    </source>
</evidence>
<name>A0A6A6VV02_9PEZI</name>
<evidence type="ECO:0000256" key="3">
    <source>
        <dbReference type="ARBA" id="ARBA00023277"/>
    </source>
</evidence>
<organism evidence="5 6">
    <name type="scientific">Pseudovirgaria hyperparasitica</name>
    <dbReference type="NCBI Taxonomy" id="470096"/>
    <lineage>
        <taxon>Eukaryota</taxon>
        <taxon>Fungi</taxon>
        <taxon>Dikarya</taxon>
        <taxon>Ascomycota</taxon>
        <taxon>Pezizomycotina</taxon>
        <taxon>Dothideomycetes</taxon>
        <taxon>Dothideomycetes incertae sedis</taxon>
        <taxon>Acrospermales</taxon>
        <taxon>Acrospermaceae</taxon>
        <taxon>Pseudovirgaria</taxon>
    </lineage>
</organism>
<dbReference type="InterPro" id="IPR008811">
    <property type="entry name" value="Glycosyl_hydrolases_36"/>
</dbReference>